<dbReference type="SUPFAM" id="SSF111384">
    <property type="entry name" value="OmpH-like"/>
    <property type="match status" value="1"/>
</dbReference>
<reference evidence="8 9" key="1">
    <citation type="submission" date="2021-03" db="EMBL/GenBank/DDBJ databases">
        <title>Genomic Encyclopedia of Type Strains, Phase IV (KMG-IV): sequencing the most valuable type-strain genomes for metagenomic binning, comparative biology and taxonomic classification.</title>
        <authorList>
            <person name="Goeker M."/>
        </authorList>
    </citation>
    <scope>NUCLEOTIDE SEQUENCE [LARGE SCALE GENOMIC DNA]</scope>
    <source>
        <strain evidence="8 9">DSM 3984</strain>
    </source>
</reference>
<keyword evidence="8" id="KW-0966">Cell projection</keyword>
<dbReference type="PANTHER" id="PTHR30288:SF0">
    <property type="entry name" value="FLAGELLAR HOOK-ASSOCIATED PROTEIN 2"/>
    <property type="match status" value="1"/>
</dbReference>
<keyword evidence="3 5" id="KW-0175">Coiled coil</keyword>
<evidence type="ECO:0000313" key="9">
    <source>
        <dbReference type="Proteomes" id="UP000783390"/>
    </source>
</evidence>
<dbReference type="RefSeq" id="WP_209796967.1">
    <property type="nucleotide sequence ID" value="NZ_JAGGJZ010000004.1"/>
</dbReference>
<organism evidence="8 9">
    <name type="scientific">Clostridium moniliforme</name>
    <dbReference type="NCBI Taxonomy" id="39489"/>
    <lineage>
        <taxon>Bacteria</taxon>
        <taxon>Bacillati</taxon>
        <taxon>Bacillota</taxon>
        <taxon>Clostridia</taxon>
        <taxon>Eubacteriales</taxon>
        <taxon>Clostridiaceae</taxon>
        <taxon>Clostridium</taxon>
    </lineage>
</organism>
<gene>
    <name evidence="8" type="ORF">J2Z53_001629</name>
</gene>
<evidence type="ECO:0000256" key="4">
    <source>
        <dbReference type="ARBA" id="ARBA00023143"/>
    </source>
</evidence>
<sequence length="496" mass="55831">MPQINSANNQTSNTNRITGMATGMDIDQMVKGMVVKDQAKIDSEEQKRQINEWKQEKYRNVIKDVKGLYDKYFSVGSKDSMMVSKVYSTMAINSSDSSIISATAGLDADSINYNFKIDKIAKVAELQSSKSNLTIDTKLSDLGLTDTKIKINGIDIDLKDAKNISDVIKVINSKFPKNEVQASFSEMTEKFIIKTNKTGVNSKLTFEGELFEKLELKDGDKLVGNIGTVNGSNNLIKVFDIEGKEIRTIEKESNTFTIDNITYSVNGVSKENISLTSKTDTSSAVEKMKGFVDEYNKVIKGIYDSITEKKERNYKPLTQAQRDDMSEEQIKKWEDKAKKGILRNDKEMRQFMDKIRTSVSGIIESTGFTLIDIGIKPSSNYNNQGQLNLDEDKFKEALEKNGESVFKTATEAFSNIKDITYNYAGSSSGLFVKKAGMNNSSTAVNNLYSEQIRKQEIHIKELKAKMQKKEDKLYKKFALLESNMTKINAQLSYLMK</sequence>
<dbReference type="Pfam" id="PF07195">
    <property type="entry name" value="FliD_C"/>
    <property type="match status" value="1"/>
</dbReference>
<dbReference type="InterPro" id="IPR010809">
    <property type="entry name" value="FliD_C"/>
</dbReference>
<dbReference type="EMBL" id="JAGGJZ010000004">
    <property type="protein sequence ID" value="MBP1890045.1"/>
    <property type="molecule type" value="Genomic_DNA"/>
</dbReference>
<keyword evidence="9" id="KW-1185">Reference proteome</keyword>
<dbReference type="Proteomes" id="UP000783390">
    <property type="component" value="Unassembled WGS sequence"/>
</dbReference>
<comment type="similarity">
    <text evidence="1 5">Belongs to the FliD family.</text>
</comment>
<keyword evidence="4 5" id="KW-0975">Bacterial flagellum</keyword>
<protein>
    <recommendedName>
        <fullName evidence="5">Flagellar hook-associated protein 2</fullName>
        <shortName evidence="5">HAP2</shortName>
    </recommendedName>
    <alternativeName>
        <fullName evidence="5">Flagellar cap protein</fullName>
    </alternativeName>
</protein>
<proteinExistence type="inferred from homology"/>
<feature type="domain" description="Flagellar hook-associated protein 2 N-terminal" evidence="6">
    <location>
        <begin position="22"/>
        <end position="122"/>
    </location>
</feature>
<evidence type="ECO:0000256" key="5">
    <source>
        <dbReference type="RuleBase" id="RU362066"/>
    </source>
</evidence>
<dbReference type="PANTHER" id="PTHR30288">
    <property type="entry name" value="FLAGELLAR CAP/ASSEMBLY PROTEIN FLID"/>
    <property type="match status" value="1"/>
</dbReference>
<accession>A0ABS4F1C7</accession>
<comment type="subunit">
    <text evidence="2 5">Homopentamer.</text>
</comment>
<evidence type="ECO:0000259" key="7">
    <source>
        <dbReference type="Pfam" id="PF07195"/>
    </source>
</evidence>
<keyword evidence="5" id="KW-0964">Secreted</keyword>
<evidence type="ECO:0000313" key="8">
    <source>
        <dbReference type="EMBL" id="MBP1890045.1"/>
    </source>
</evidence>
<evidence type="ECO:0000256" key="3">
    <source>
        <dbReference type="ARBA" id="ARBA00023054"/>
    </source>
</evidence>
<dbReference type="Pfam" id="PF02465">
    <property type="entry name" value="FliD_N"/>
    <property type="match status" value="1"/>
</dbReference>
<comment type="function">
    <text evidence="5">Required for morphogenesis and for the elongation of the flagellar filament by facilitating polymerization of the flagellin monomers at the tip of growing filament. Forms a capping structure, which prevents flagellin subunits (transported through the central channel of the flagellum) from leaking out without polymerization at the distal end.</text>
</comment>
<evidence type="ECO:0000259" key="6">
    <source>
        <dbReference type="Pfam" id="PF02465"/>
    </source>
</evidence>
<comment type="caution">
    <text evidence="8">The sequence shown here is derived from an EMBL/GenBank/DDBJ whole genome shotgun (WGS) entry which is preliminary data.</text>
</comment>
<evidence type="ECO:0000256" key="2">
    <source>
        <dbReference type="ARBA" id="ARBA00011255"/>
    </source>
</evidence>
<name>A0ABS4F1C7_9CLOT</name>
<keyword evidence="8" id="KW-0282">Flagellum</keyword>
<comment type="subcellular location">
    <subcellularLocation>
        <location evidence="5">Secreted</location>
    </subcellularLocation>
    <subcellularLocation>
        <location evidence="5">Bacterial flagellum</location>
    </subcellularLocation>
</comment>
<dbReference type="InterPro" id="IPR040026">
    <property type="entry name" value="FliD"/>
</dbReference>
<feature type="domain" description="Flagellar hook-associated protein 2 C-terminal" evidence="7">
    <location>
        <begin position="242"/>
        <end position="489"/>
    </location>
</feature>
<feature type="coiled-coil region" evidence="5">
    <location>
        <begin position="445"/>
        <end position="472"/>
    </location>
</feature>
<dbReference type="InterPro" id="IPR024930">
    <property type="entry name" value="Skp_dom_sf"/>
</dbReference>
<evidence type="ECO:0000256" key="1">
    <source>
        <dbReference type="ARBA" id="ARBA00009764"/>
    </source>
</evidence>
<dbReference type="InterPro" id="IPR003481">
    <property type="entry name" value="FliD_N"/>
</dbReference>
<keyword evidence="8" id="KW-0969">Cilium</keyword>